<sequence length="377" mass="39934">MCSLFSLPSIPSILCRNKDRPSLALLGLSFSQQQIWDSCGCESGIVLRDSAERDDASRNVDLLEAAFGGGELAIKPKGVAADGGLDTAGTTPVQSKDAFPTHFRSMPIDFSALRNSELLLNEHLSGGDDVPTPIGSLKESGHGAILMDAHLAVARDSHQSQQSLENDQAGAHQGAFRRVLRRTRRNSNSANGVGLIPPVAAQTISPPSVGLGEKRRWGDALIPEQQPQQLISQMAMSALPIAARTRGSLMGASSGGGTGDVNNLAALGNEFPRTVLTAARRTRVRVLYSSQQNRQTPMVTQQQQNGRRGQVVPALGQSPPAMLLVTNKRGRHSSKSSNSPQRPSLNFDKMRKRMLNGGGDANGPSYGGGGFATAGDE</sequence>
<evidence type="ECO:0000256" key="1">
    <source>
        <dbReference type="SAM" id="MobiDB-lite"/>
    </source>
</evidence>
<name>A0A914H9E2_GLORO</name>
<protein>
    <submittedName>
        <fullName evidence="3">Uncharacterized protein</fullName>
    </submittedName>
</protein>
<keyword evidence="2" id="KW-1185">Reference proteome</keyword>
<feature type="region of interest" description="Disordered" evidence="1">
    <location>
        <begin position="352"/>
        <end position="377"/>
    </location>
</feature>
<feature type="compositionally biased region" description="Gly residues" evidence="1">
    <location>
        <begin position="356"/>
        <end position="377"/>
    </location>
</feature>
<dbReference type="AlphaFoldDB" id="A0A914H9E2"/>
<feature type="region of interest" description="Disordered" evidence="1">
    <location>
        <begin position="292"/>
        <end position="318"/>
    </location>
</feature>
<accession>A0A914H9E2</accession>
<proteinExistence type="predicted"/>
<evidence type="ECO:0000313" key="2">
    <source>
        <dbReference type="Proteomes" id="UP000887572"/>
    </source>
</evidence>
<evidence type="ECO:0000313" key="3">
    <source>
        <dbReference type="WBParaSite" id="Gr19_v10_g14483.t1"/>
    </source>
</evidence>
<organism evidence="2 3">
    <name type="scientific">Globodera rostochiensis</name>
    <name type="common">Golden nematode worm</name>
    <name type="synonym">Heterodera rostochiensis</name>
    <dbReference type="NCBI Taxonomy" id="31243"/>
    <lineage>
        <taxon>Eukaryota</taxon>
        <taxon>Metazoa</taxon>
        <taxon>Ecdysozoa</taxon>
        <taxon>Nematoda</taxon>
        <taxon>Chromadorea</taxon>
        <taxon>Rhabditida</taxon>
        <taxon>Tylenchina</taxon>
        <taxon>Tylenchomorpha</taxon>
        <taxon>Tylenchoidea</taxon>
        <taxon>Heteroderidae</taxon>
        <taxon>Heteroderinae</taxon>
        <taxon>Globodera</taxon>
    </lineage>
</organism>
<feature type="compositionally biased region" description="Low complexity" evidence="1">
    <location>
        <begin position="301"/>
        <end position="312"/>
    </location>
</feature>
<dbReference type="WBParaSite" id="Gr19_v10_g14483.t1">
    <property type="protein sequence ID" value="Gr19_v10_g14483.t1"/>
    <property type="gene ID" value="Gr19_v10_g14483"/>
</dbReference>
<dbReference type="Proteomes" id="UP000887572">
    <property type="component" value="Unplaced"/>
</dbReference>
<reference evidence="3" key="1">
    <citation type="submission" date="2022-11" db="UniProtKB">
        <authorList>
            <consortium name="WormBaseParasite"/>
        </authorList>
    </citation>
    <scope>IDENTIFICATION</scope>
</reference>